<dbReference type="EMBL" id="CAADIH010000040">
    <property type="protein sequence ID" value="VFR51866.1"/>
    <property type="molecule type" value="Genomic_DNA"/>
</dbReference>
<evidence type="ECO:0000313" key="2">
    <source>
        <dbReference type="EMBL" id="VFR51866.1"/>
    </source>
</evidence>
<gene>
    <name evidence="1" type="ORF">BER1_3258</name>
    <name evidence="2" type="ORF">BER2_3220</name>
</gene>
<name>A0A484RP09_9ZZZZ</name>
<proteinExistence type="predicted"/>
<dbReference type="AlphaFoldDB" id="A0A484RP09"/>
<organism evidence="2">
    <name type="scientific">plant metagenome</name>
    <dbReference type="NCBI Taxonomy" id="1297885"/>
    <lineage>
        <taxon>unclassified sequences</taxon>
        <taxon>metagenomes</taxon>
        <taxon>organismal metagenomes</taxon>
    </lineage>
</organism>
<evidence type="ECO:0000313" key="1">
    <source>
        <dbReference type="EMBL" id="VFR45490.1"/>
    </source>
</evidence>
<dbReference type="EMBL" id="CAADIE010000028">
    <property type="protein sequence ID" value="VFR45490.1"/>
    <property type="molecule type" value="Genomic_DNA"/>
</dbReference>
<accession>A0A484RP09</accession>
<reference evidence="2" key="1">
    <citation type="submission" date="2019-03" db="EMBL/GenBank/DDBJ databases">
        <authorList>
            <person name="Danneels B."/>
        </authorList>
    </citation>
    <scope>NUCLEOTIDE SEQUENCE</scope>
</reference>
<protein>
    <submittedName>
        <fullName evidence="2">Uncharacterized protein</fullName>
    </submittedName>
</protein>
<sequence>MHRDPANIVGNWRDLMYHWRAGRFGHRQARDIWLPSGLPVSDRRTSLPWR</sequence>